<feature type="domain" description="Ricin B lectin" evidence="2">
    <location>
        <begin position="26"/>
        <end position="149"/>
    </location>
</feature>
<keyword evidence="4" id="KW-1185">Reference proteome</keyword>
<dbReference type="GeneID" id="87953563"/>
<dbReference type="SUPFAM" id="SSF50370">
    <property type="entry name" value="Ricin B-like lectins"/>
    <property type="match status" value="1"/>
</dbReference>
<dbReference type="CDD" id="cd00161">
    <property type="entry name" value="beta-trefoil_Ricin-like"/>
    <property type="match status" value="1"/>
</dbReference>
<feature type="chain" id="PRO_5046567079" description="Ricin B lectin domain-containing protein" evidence="1">
    <location>
        <begin position="20"/>
        <end position="150"/>
    </location>
</feature>
<evidence type="ECO:0000259" key="2">
    <source>
        <dbReference type="SMART" id="SM00458"/>
    </source>
</evidence>
<proteinExistence type="predicted"/>
<accession>A0ABZ1CS93</accession>
<dbReference type="InterPro" id="IPR035992">
    <property type="entry name" value="Ricin_B-like_lectins"/>
</dbReference>
<gene>
    <name evidence="3" type="ORF">IL334_001432</name>
</gene>
<protein>
    <recommendedName>
        <fullName evidence="2">Ricin B lectin domain-containing protein</fullName>
    </recommendedName>
</protein>
<evidence type="ECO:0000313" key="3">
    <source>
        <dbReference type="EMBL" id="WRT64500.1"/>
    </source>
</evidence>
<dbReference type="EMBL" id="CP141882">
    <property type="protein sequence ID" value="WRT64500.1"/>
    <property type="molecule type" value="Genomic_DNA"/>
</dbReference>
<dbReference type="RefSeq" id="XP_062789240.1">
    <property type="nucleotide sequence ID" value="XM_062933189.1"/>
</dbReference>
<sequence length="150" mass="15881">MITPAIFITLISLLSLVTSSPVAKRYSAVKIRSARDNKCLSPFGNKWVAGTQVTIVDCTSAARWDINPGSGSIILHGSTFALDAGAGNANNELVKLGNSAPGSFAQTWYLTTDDRIAITGGTQCLDEGINAPQTYQCSSGNTNQVWIVDQ</sequence>
<feature type="signal peptide" evidence="1">
    <location>
        <begin position="1"/>
        <end position="19"/>
    </location>
</feature>
<dbReference type="Proteomes" id="UP001329825">
    <property type="component" value="Chromosome 2"/>
</dbReference>
<dbReference type="SMART" id="SM00458">
    <property type="entry name" value="RICIN"/>
    <property type="match status" value="1"/>
</dbReference>
<name>A0ABZ1CS93_9TREE</name>
<organism evidence="3 4">
    <name type="scientific">Kwoniella shivajii</name>
    <dbReference type="NCBI Taxonomy" id="564305"/>
    <lineage>
        <taxon>Eukaryota</taxon>
        <taxon>Fungi</taxon>
        <taxon>Dikarya</taxon>
        <taxon>Basidiomycota</taxon>
        <taxon>Agaricomycotina</taxon>
        <taxon>Tremellomycetes</taxon>
        <taxon>Tremellales</taxon>
        <taxon>Cryptococcaceae</taxon>
        <taxon>Kwoniella</taxon>
    </lineage>
</organism>
<evidence type="ECO:0000313" key="4">
    <source>
        <dbReference type="Proteomes" id="UP001329825"/>
    </source>
</evidence>
<dbReference type="Pfam" id="PF00652">
    <property type="entry name" value="Ricin_B_lectin"/>
    <property type="match status" value="1"/>
</dbReference>
<dbReference type="Gene3D" id="2.80.10.50">
    <property type="match status" value="1"/>
</dbReference>
<dbReference type="PROSITE" id="PS50231">
    <property type="entry name" value="RICIN_B_LECTIN"/>
    <property type="match status" value="1"/>
</dbReference>
<dbReference type="InterPro" id="IPR000772">
    <property type="entry name" value="Ricin_B_lectin"/>
</dbReference>
<keyword evidence="1" id="KW-0732">Signal</keyword>
<reference evidence="3 4" key="1">
    <citation type="submission" date="2024-01" db="EMBL/GenBank/DDBJ databases">
        <title>Comparative genomics of Cryptococcus and Kwoniella reveals pathogenesis evolution and contrasting modes of karyotype evolution via chromosome fusion or intercentromeric recombination.</title>
        <authorList>
            <person name="Coelho M.A."/>
            <person name="David-Palma M."/>
            <person name="Shea T."/>
            <person name="Bowers K."/>
            <person name="McGinley-Smith S."/>
            <person name="Mohammad A.W."/>
            <person name="Gnirke A."/>
            <person name="Yurkov A.M."/>
            <person name="Nowrousian M."/>
            <person name="Sun S."/>
            <person name="Cuomo C.A."/>
            <person name="Heitman J."/>
        </authorList>
    </citation>
    <scope>NUCLEOTIDE SEQUENCE [LARGE SCALE GENOMIC DNA]</scope>
    <source>
        <strain evidence="3">CBS 11374</strain>
    </source>
</reference>
<evidence type="ECO:0000256" key="1">
    <source>
        <dbReference type="SAM" id="SignalP"/>
    </source>
</evidence>